<evidence type="ECO:0000256" key="3">
    <source>
        <dbReference type="ARBA" id="ARBA00023002"/>
    </source>
</evidence>
<comment type="caution">
    <text evidence="5">The sequence shown here is derived from an EMBL/GenBank/DDBJ whole genome shotgun (WGS) entry which is preliminary data.</text>
</comment>
<dbReference type="PANTHER" id="PTHR11748:SF114">
    <property type="entry name" value="ARYL-ALCOHOL OXIDASE VANILLYL-ALCOHOL OXIDASE (AFU_ORTHOLOGUE AFUA_3G09500)-RELATED"/>
    <property type="match status" value="1"/>
</dbReference>
<dbReference type="SUPFAM" id="SSF55103">
    <property type="entry name" value="FAD-linked oxidases, C-terminal domain"/>
    <property type="match status" value="1"/>
</dbReference>
<keyword evidence="3" id="KW-0560">Oxidoreductase</keyword>
<dbReference type="RefSeq" id="WP_344715318.1">
    <property type="nucleotide sequence ID" value="NZ_BAAAWH010000001.1"/>
</dbReference>
<dbReference type="InterPro" id="IPR006094">
    <property type="entry name" value="Oxid_FAD_bind_N"/>
</dbReference>
<dbReference type="EMBL" id="JBHMBE010000004">
    <property type="protein sequence ID" value="MFB9646698.1"/>
    <property type="molecule type" value="Genomic_DNA"/>
</dbReference>
<sequence length="528" mass="58270">MTIELPSILPDGVEREDYARAVAALVDALGADAVQLEGIEEFRDPYDWPEWDTHWPSAIVQPGSVEDVQTIVRIANDHGVPLWTHSQGKNNGYGGGAPRVRGSITLNFRRMNRILEINEELGYVVVEPGVTFYELVDELAARGGDWWPSTPDLGWGSVVGNTVDHGVGYTEFGDHAAAASGLEIVLADGSLLRTGMWASSTSQAGHAHPRGFGPNVESLFMQSNLGIVTKLGRRISPAPELFAPLRFRVWEDADLVPLIDATRTLMLEGTIRNIPVIGGVLGTAAMRGPRSQWLDGPMTESDYRRMMKELGAGWWNLRAAVSGPRAVVEAQLERIREVLEAAVPSGEFSALPTEGHDVSEETLPLHPDRVQAGRPSQSLLKSVEWWGPDGGHLELSPVAPNTGRDAVRIGEILREEMEGAGFDFWPSICLFPRSLVYLGVINFDHSDPQRIQAAYDVYDSAVRRLGAEGYPLYRGHVRGMDVIQDQYDWNEHAYRRFVERLKDALDPQGILSPGKQGIWPASYRTDDQ</sequence>
<dbReference type="InterPro" id="IPR016171">
    <property type="entry name" value="Vanillyl_alc_oxidase_C-sub2"/>
</dbReference>
<proteinExistence type="predicted"/>
<dbReference type="InterPro" id="IPR016170">
    <property type="entry name" value="Cytok_DH_C_sf"/>
</dbReference>
<keyword evidence="2" id="KW-0274">FAD</keyword>
<evidence type="ECO:0000256" key="1">
    <source>
        <dbReference type="ARBA" id="ARBA00022630"/>
    </source>
</evidence>
<dbReference type="InterPro" id="IPR016166">
    <property type="entry name" value="FAD-bd_PCMH"/>
</dbReference>
<accession>A0ABV5T271</accession>
<dbReference type="Gene3D" id="3.40.462.10">
    <property type="entry name" value="FAD-linked oxidases, C-terminal domain"/>
    <property type="match status" value="1"/>
</dbReference>
<name>A0ABV5T271_9MICO</name>
<keyword evidence="6" id="KW-1185">Reference proteome</keyword>
<dbReference type="Gene3D" id="3.30.465.10">
    <property type="match status" value="1"/>
</dbReference>
<feature type="domain" description="FAD-binding PCMH-type" evidence="4">
    <location>
        <begin position="52"/>
        <end position="238"/>
    </location>
</feature>
<dbReference type="InterPro" id="IPR016167">
    <property type="entry name" value="FAD-bd_PCMH_sub1"/>
</dbReference>
<dbReference type="Gene3D" id="3.30.43.10">
    <property type="entry name" value="Uridine Diphospho-n-acetylenolpyruvylglucosamine Reductase, domain 2"/>
    <property type="match status" value="1"/>
</dbReference>
<reference evidence="5 6" key="1">
    <citation type="submission" date="2024-09" db="EMBL/GenBank/DDBJ databases">
        <authorList>
            <person name="Sun Q."/>
            <person name="Mori K."/>
        </authorList>
    </citation>
    <scope>NUCLEOTIDE SEQUENCE [LARGE SCALE GENOMIC DNA]</scope>
    <source>
        <strain evidence="5 6">JCM 1342</strain>
    </source>
</reference>
<dbReference type="InterPro" id="IPR016169">
    <property type="entry name" value="FAD-bd_PCMH_sub2"/>
</dbReference>
<gene>
    <name evidence="5" type="ORF">ACFFPJ_12930</name>
</gene>
<dbReference type="PROSITE" id="PS51387">
    <property type="entry name" value="FAD_PCMH"/>
    <property type="match status" value="1"/>
</dbReference>
<dbReference type="Gene3D" id="1.10.45.10">
    <property type="entry name" value="Vanillyl-alcohol Oxidase, Chain A, domain 4"/>
    <property type="match status" value="1"/>
</dbReference>
<dbReference type="PANTHER" id="PTHR11748">
    <property type="entry name" value="D-LACTATE DEHYDROGENASE"/>
    <property type="match status" value="1"/>
</dbReference>
<protein>
    <submittedName>
        <fullName evidence="5">FAD-binding oxidoreductase</fullName>
    </submittedName>
</protein>
<evidence type="ECO:0000256" key="2">
    <source>
        <dbReference type="ARBA" id="ARBA00022827"/>
    </source>
</evidence>
<evidence type="ECO:0000313" key="6">
    <source>
        <dbReference type="Proteomes" id="UP001589611"/>
    </source>
</evidence>
<dbReference type="InterPro" id="IPR016164">
    <property type="entry name" value="FAD-linked_Oxase-like_C"/>
</dbReference>
<dbReference type="Pfam" id="PF01565">
    <property type="entry name" value="FAD_binding_4"/>
    <property type="match status" value="1"/>
</dbReference>
<dbReference type="Proteomes" id="UP001589611">
    <property type="component" value="Unassembled WGS sequence"/>
</dbReference>
<dbReference type="InterPro" id="IPR036318">
    <property type="entry name" value="FAD-bd_PCMH-like_sf"/>
</dbReference>
<dbReference type="SUPFAM" id="SSF56176">
    <property type="entry name" value="FAD-binding/transporter-associated domain-like"/>
    <property type="match status" value="1"/>
</dbReference>
<evidence type="ECO:0000259" key="4">
    <source>
        <dbReference type="PROSITE" id="PS51387"/>
    </source>
</evidence>
<keyword evidence="1" id="KW-0285">Flavoprotein</keyword>
<evidence type="ECO:0000313" key="5">
    <source>
        <dbReference type="EMBL" id="MFB9646698.1"/>
    </source>
</evidence>
<organism evidence="5 6">
    <name type="scientific">Microbacterium terregens</name>
    <dbReference type="NCBI Taxonomy" id="69363"/>
    <lineage>
        <taxon>Bacteria</taxon>
        <taxon>Bacillati</taxon>
        <taxon>Actinomycetota</taxon>
        <taxon>Actinomycetes</taxon>
        <taxon>Micrococcales</taxon>
        <taxon>Microbacteriaceae</taxon>
        <taxon>Microbacterium</taxon>
    </lineage>
</organism>